<name>A0A2I0B347_9ASPA</name>
<dbReference type="InterPro" id="IPR025558">
    <property type="entry name" value="DUF4283"/>
</dbReference>
<dbReference type="Pfam" id="PF14111">
    <property type="entry name" value="DUF4283"/>
    <property type="match status" value="1"/>
</dbReference>
<reference evidence="2 3" key="1">
    <citation type="journal article" date="2017" name="Nature">
        <title>The Apostasia genome and the evolution of orchids.</title>
        <authorList>
            <person name="Zhang G.Q."/>
            <person name="Liu K.W."/>
            <person name="Li Z."/>
            <person name="Lohaus R."/>
            <person name="Hsiao Y.Y."/>
            <person name="Niu S.C."/>
            <person name="Wang J.Y."/>
            <person name="Lin Y.C."/>
            <person name="Xu Q."/>
            <person name="Chen L.J."/>
            <person name="Yoshida K."/>
            <person name="Fujiwara S."/>
            <person name="Wang Z.W."/>
            <person name="Zhang Y.Q."/>
            <person name="Mitsuda N."/>
            <person name="Wang M."/>
            <person name="Liu G.H."/>
            <person name="Pecoraro L."/>
            <person name="Huang H.X."/>
            <person name="Xiao X.J."/>
            <person name="Lin M."/>
            <person name="Wu X.Y."/>
            <person name="Wu W.L."/>
            <person name="Chen Y.Y."/>
            <person name="Chang S.B."/>
            <person name="Sakamoto S."/>
            <person name="Ohme-Takagi M."/>
            <person name="Yagi M."/>
            <person name="Zeng S.J."/>
            <person name="Shen C.Y."/>
            <person name="Yeh C.M."/>
            <person name="Luo Y.B."/>
            <person name="Tsai W.C."/>
            <person name="Van de Peer Y."/>
            <person name="Liu Z.J."/>
        </authorList>
    </citation>
    <scope>NUCLEOTIDE SEQUENCE [LARGE SCALE GENOMIC DNA]</scope>
    <source>
        <strain evidence="3">cv. Shenzhen</strain>
        <tissue evidence="2">Stem</tissue>
    </source>
</reference>
<dbReference type="OrthoDB" id="786947at2759"/>
<feature type="domain" description="DUF4283" evidence="1">
    <location>
        <begin position="32"/>
        <end position="111"/>
    </location>
</feature>
<evidence type="ECO:0000259" key="1">
    <source>
        <dbReference type="Pfam" id="PF14111"/>
    </source>
</evidence>
<dbReference type="AlphaFoldDB" id="A0A2I0B347"/>
<accession>A0A2I0B347</accession>
<dbReference type="Proteomes" id="UP000236161">
    <property type="component" value="Unassembled WGS sequence"/>
</dbReference>
<gene>
    <name evidence="2" type="ORF">AXF42_Ash015105</name>
</gene>
<proteinExistence type="predicted"/>
<keyword evidence="3" id="KW-1185">Reference proteome</keyword>
<evidence type="ECO:0000313" key="3">
    <source>
        <dbReference type="Proteomes" id="UP000236161"/>
    </source>
</evidence>
<sequence>MEDGVIKPFQIMNGLPTFIFSKKEITNMSTKFGWIAVGKFPIKRPTMDDIRLFFISLDFVGAFQVGLYDQKYILIQFTLESDFNRVRQKGTYYMQDNVPIKIWKWEPGFRPR</sequence>
<organism evidence="2 3">
    <name type="scientific">Apostasia shenzhenica</name>
    <dbReference type="NCBI Taxonomy" id="1088818"/>
    <lineage>
        <taxon>Eukaryota</taxon>
        <taxon>Viridiplantae</taxon>
        <taxon>Streptophyta</taxon>
        <taxon>Embryophyta</taxon>
        <taxon>Tracheophyta</taxon>
        <taxon>Spermatophyta</taxon>
        <taxon>Magnoliopsida</taxon>
        <taxon>Liliopsida</taxon>
        <taxon>Asparagales</taxon>
        <taxon>Orchidaceae</taxon>
        <taxon>Apostasioideae</taxon>
        <taxon>Apostasia</taxon>
    </lineage>
</organism>
<dbReference type="EMBL" id="KZ451919">
    <property type="protein sequence ID" value="PKA62220.1"/>
    <property type="molecule type" value="Genomic_DNA"/>
</dbReference>
<evidence type="ECO:0000313" key="2">
    <source>
        <dbReference type="EMBL" id="PKA62220.1"/>
    </source>
</evidence>
<protein>
    <recommendedName>
        <fullName evidence="1">DUF4283 domain-containing protein</fullName>
    </recommendedName>
</protein>